<evidence type="ECO:0000256" key="3">
    <source>
        <dbReference type="SAM" id="Phobius"/>
    </source>
</evidence>
<name>A0A443ZTI2_9PSED</name>
<feature type="coiled-coil region" evidence="1">
    <location>
        <begin position="15"/>
        <end position="75"/>
    </location>
</feature>
<keyword evidence="3" id="KW-0472">Membrane</keyword>
<protein>
    <submittedName>
        <fullName evidence="4">Uncharacterized protein</fullName>
    </submittedName>
</protein>
<reference evidence="4 5" key="1">
    <citation type="submission" date="2018-06" db="EMBL/GenBank/DDBJ databases">
        <title>Bacteria isolated from soil of Wuhan.</title>
        <authorList>
            <person name="Wei X."/>
            <person name="Chunhua H."/>
        </authorList>
    </citation>
    <scope>NUCLEOTIDE SEQUENCE [LARGE SCALE GENOMIC DNA]</scope>
    <source>
        <strain evidence="5">xwS2</strain>
    </source>
</reference>
<evidence type="ECO:0000256" key="2">
    <source>
        <dbReference type="SAM" id="MobiDB-lite"/>
    </source>
</evidence>
<dbReference type="OrthoDB" id="10017358at2"/>
<feature type="transmembrane region" description="Helical" evidence="3">
    <location>
        <begin position="80"/>
        <end position="104"/>
    </location>
</feature>
<sequence>MDALKFIKEKANVLKEGAGKKTDELIEKAAELRKEYDENQRRKLEDWVYKKEEELKNLEQSLKEREKIIATKELKLKAKFFIRFIGVIAVLSVLGVVVLLYTIVKDMPHGNPPSHFTPASELVDDKGLSSTSTSTSPSTPRERDAYSTFSDIDADNPNFDVGGYCLEKEKHGNITFEECLGIATARIIKGKN</sequence>
<evidence type="ECO:0000256" key="1">
    <source>
        <dbReference type="SAM" id="Coils"/>
    </source>
</evidence>
<keyword evidence="3" id="KW-1133">Transmembrane helix</keyword>
<keyword evidence="3" id="KW-0812">Transmembrane</keyword>
<proteinExistence type="predicted"/>
<dbReference type="AlphaFoldDB" id="A0A443ZTI2"/>
<dbReference type="Proteomes" id="UP000288983">
    <property type="component" value="Unassembled WGS sequence"/>
</dbReference>
<comment type="caution">
    <text evidence="4">The sequence shown here is derived from an EMBL/GenBank/DDBJ whole genome shotgun (WGS) entry which is preliminary data.</text>
</comment>
<dbReference type="RefSeq" id="WP_128323698.1">
    <property type="nucleotide sequence ID" value="NZ_QJRG01000042.1"/>
</dbReference>
<organism evidence="4 5">
    <name type="scientific">Pseudomonas alkylphenolica</name>
    <dbReference type="NCBI Taxonomy" id="237609"/>
    <lineage>
        <taxon>Bacteria</taxon>
        <taxon>Pseudomonadati</taxon>
        <taxon>Pseudomonadota</taxon>
        <taxon>Gammaproteobacteria</taxon>
        <taxon>Pseudomonadales</taxon>
        <taxon>Pseudomonadaceae</taxon>
        <taxon>Pseudomonas</taxon>
    </lineage>
</organism>
<feature type="region of interest" description="Disordered" evidence="2">
    <location>
        <begin position="110"/>
        <end position="151"/>
    </location>
</feature>
<keyword evidence="1" id="KW-0175">Coiled coil</keyword>
<gene>
    <name evidence="4" type="ORF">DM813_12610</name>
</gene>
<feature type="compositionally biased region" description="Low complexity" evidence="2">
    <location>
        <begin position="129"/>
        <end position="139"/>
    </location>
</feature>
<evidence type="ECO:0000313" key="4">
    <source>
        <dbReference type="EMBL" id="RWU23032.1"/>
    </source>
</evidence>
<accession>A0A443ZTI2</accession>
<dbReference type="EMBL" id="QJRG01000042">
    <property type="protein sequence ID" value="RWU23032.1"/>
    <property type="molecule type" value="Genomic_DNA"/>
</dbReference>
<evidence type="ECO:0000313" key="5">
    <source>
        <dbReference type="Proteomes" id="UP000288983"/>
    </source>
</evidence>